<dbReference type="GO" id="GO:0000049">
    <property type="term" value="F:tRNA binding"/>
    <property type="evidence" value="ECO:0007669"/>
    <property type="project" value="UniProtKB-KW"/>
</dbReference>
<dbReference type="PROSITE" id="PS51371">
    <property type="entry name" value="CBS"/>
    <property type="match status" value="2"/>
</dbReference>
<dbReference type="Pfam" id="PF01368">
    <property type="entry name" value="DHH"/>
    <property type="match status" value="1"/>
</dbReference>
<evidence type="ECO:0000313" key="15">
    <source>
        <dbReference type="Proteomes" id="UP000010847"/>
    </source>
</evidence>
<keyword evidence="10 12" id="KW-0694">RNA-binding</keyword>
<keyword evidence="9" id="KW-0460">Magnesium</keyword>
<evidence type="ECO:0000256" key="9">
    <source>
        <dbReference type="ARBA" id="ARBA00022842"/>
    </source>
</evidence>
<dbReference type="SUPFAM" id="SSF64182">
    <property type="entry name" value="DHH phosphoesterases"/>
    <property type="match status" value="1"/>
</dbReference>
<sequence length="851" mass="95405">MILILAHRQMDFDALASMVAAKALYPDSILGIDGKPNTYVQDYITLAKDSLPLTKLKDVSWSSVHKVVLVDTHDFSRAAGLKEVEELRQLESLEVEIYDHHPYSGPISPGMHIENTGACTTLLVEQIQINKVSLSSFEATLLALGIYEDTGSLLFDSTTVRDVRAIAYLLEQGANLSVVSDYLRKPLTDEQKVLLQELLDHGQTELFEGVPIYISFAVSSDYVGGLALLAHRVGEMEGAETLFLVVGMENRVYLVGRSRGRGIPVNLIAQVFGGAGHAKAASATLKNKTVQETVVKLQEEIKQRVRSPHLVHDIMSYPVKSVAPEMKLKDVQQILLRYGHTGVPVVEEGKLVGIISRRDVDKGLKHGLEHAPVKGFMTKEVVTVDGNAGWEEVQQLMVQEDIGRIPVLEDNQLVGIVSRSDVLRLIHGGSVPTETNLTRDRSLAMRQDILNLLGNLPKKTRDLLKAGQKVADTLGYSVFIIGGFVRDLLLLTPTQDLDFVVEGNGHAFAQALFEELGSGQLTLHEQFGTARIEFPDETHLDVAGTRWEYYEYPGALPQVEESRLRDDLFRRDFTINAMALAINSEHYGELVDFYGGLRDLKQGEIRFIHHLSFIEDPTRILRAIRFAERYGFQLSKETLEGVETALKAGVLKKVSIERFTQEILLMLHEKHFPKMGESLVELGVFEEWFGEKLPWNFARVAENENLTLEERWLISVSNFNFQETEQVLGLKLTKELRKETLKFKEIQAILYAQPSLSLAVLDQQLVGVSQEIRSALKWDPVLNEAVSSYEEAVAQLKLGVNGKVLLQFGVPKGPEIGNVLKEVRLAWLEQRIHTSAEEKEFVLRLIEQRRK</sequence>
<dbReference type="SUPFAM" id="SSF81891">
    <property type="entry name" value="Poly A polymerase C-terminal region-like"/>
    <property type="match status" value="1"/>
</dbReference>
<dbReference type="STRING" id="871968.DESME_09955"/>
<gene>
    <name evidence="14" type="ORF">DESME_09955</name>
</gene>
<evidence type="ECO:0000256" key="1">
    <source>
        <dbReference type="ARBA" id="ARBA00001946"/>
    </source>
</evidence>
<dbReference type="SUPFAM" id="SSF54631">
    <property type="entry name" value="CBS-domain pair"/>
    <property type="match status" value="1"/>
</dbReference>
<dbReference type="Gene3D" id="3.10.310.30">
    <property type="match status" value="1"/>
</dbReference>
<dbReference type="CDD" id="cd04595">
    <property type="entry name" value="CBS_pair_DHH_polyA_Pol_assoc"/>
    <property type="match status" value="1"/>
</dbReference>
<dbReference type="GO" id="GO:0000166">
    <property type="term" value="F:nucleotide binding"/>
    <property type="evidence" value="ECO:0007669"/>
    <property type="project" value="UniProtKB-KW"/>
</dbReference>
<dbReference type="Gene3D" id="3.30.460.10">
    <property type="entry name" value="Beta Polymerase, domain 2"/>
    <property type="match status" value="1"/>
</dbReference>
<dbReference type="Gene3D" id="1.10.3090.10">
    <property type="entry name" value="cca-adding enzyme, domain 2"/>
    <property type="match status" value="1"/>
</dbReference>
<comment type="cofactor">
    <cofactor evidence="1">
        <name>Mg(2+)</name>
        <dbReference type="ChEBI" id="CHEBI:18420"/>
    </cofactor>
</comment>
<dbReference type="Pfam" id="PF01743">
    <property type="entry name" value="PolyA_pol"/>
    <property type="match status" value="1"/>
</dbReference>
<dbReference type="Proteomes" id="UP000010847">
    <property type="component" value="Chromosome"/>
</dbReference>
<organism evidence="14 15">
    <name type="scientific">Desulfitobacterium metallireducens DSM 15288</name>
    <dbReference type="NCBI Taxonomy" id="871968"/>
    <lineage>
        <taxon>Bacteria</taxon>
        <taxon>Bacillati</taxon>
        <taxon>Bacillota</taxon>
        <taxon>Clostridia</taxon>
        <taxon>Eubacteriales</taxon>
        <taxon>Desulfitobacteriaceae</taxon>
        <taxon>Desulfitobacterium</taxon>
    </lineage>
</organism>
<dbReference type="InterPro" id="IPR038763">
    <property type="entry name" value="DHH_sf"/>
</dbReference>
<keyword evidence="5" id="KW-0819">tRNA processing</keyword>
<accession>W0E8X4</accession>
<evidence type="ECO:0000256" key="12">
    <source>
        <dbReference type="RuleBase" id="RU003953"/>
    </source>
</evidence>
<dbReference type="InterPro" id="IPR052390">
    <property type="entry name" value="tRNA_nt/polyA_polymerase"/>
</dbReference>
<keyword evidence="11" id="KW-0129">CBS domain</keyword>
<dbReference type="EMBL" id="CP007032">
    <property type="protein sequence ID" value="AHF07315.1"/>
    <property type="molecule type" value="Genomic_DNA"/>
</dbReference>
<dbReference type="Pfam" id="PF00571">
    <property type="entry name" value="CBS"/>
    <property type="match status" value="2"/>
</dbReference>
<feature type="domain" description="CBS" evidence="13">
    <location>
        <begin position="315"/>
        <end position="373"/>
    </location>
</feature>
<keyword evidence="8" id="KW-0547">Nucleotide-binding</keyword>
<keyword evidence="3" id="KW-0820">tRNA-binding</keyword>
<dbReference type="SMART" id="SM00116">
    <property type="entry name" value="CBS"/>
    <property type="match status" value="2"/>
</dbReference>
<evidence type="ECO:0000256" key="2">
    <source>
        <dbReference type="ARBA" id="ARBA00007265"/>
    </source>
</evidence>
<keyword evidence="15" id="KW-1185">Reference proteome</keyword>
<dbReference type="RefSeq" id="WP_006716160.1">
    <property type="nucleotide sequence ID" value="NZ_CP007032.1"/>
</dbReference>
<evidence type="ECO:0000256" key="7">
    <source>
        <dbReference type="ARBA" id="ARBA00022723"/>
    </source>
</evidence>
<feature type="domain" description="CBS" evidence="13">
    <location>
        <begin position="377"/>
        <end position="433"/>
    </location>
</feature>
<evidence type="ECO:0000256" key="4">
    <source>
        <dbReference type="ARBA" id="ARBA00022679"/>
    </source>
</evidence>
<dbReference type="CDD" id="cd05398">
    <property type="entry name" value="NT_ClassII-CCAase"/>
    <property type="match status" value="1"/>
</dbReference>
<keyword evidence="7" id="KW-0479">Metal-binding</keyword>
<dbReference type="PANTHER" id="PTHR47788:SF1">
    <property type="entry name" value="A-ADDING TRNA NUCLEOTIDYLTRANSFERASE"/>
    <property type="match status" value="1"/>
</dbReference>
<dbReference type="InterPro" id="IPR001667">
    <property type="entry name" value="DDH_dom"/>
</dbReference>
<dbReference type="PANTHER" id="PTHR47788">
    <property type="entry name" value="POLYA POLYMERASE"/>
    <property type="match status" value="1"/>
</dbReference>
<evidence type="ECO:0000259" key="13">
    <source>
        <dbReference type="PROSITE" id="PS51371"/>
    </source>
</evidence>
<evidence type="ECO:0000256" key="10">
    <source>
        <dbReference type="ARBA" id="ARBA00022884"/>
    </source>
</evidence>
<keyword evidence="4 12" id="KW-0808">Transferase</keyword>
<dbReference type="eggNOG" id="COG0617">
    <property type="taxonomic scope" value="Bacteria"/>
</dbReference>
<dbReference type="GO" id="GO:0016779">
    <property type="term" value="F:nucleotidyltransferase activity"/>
    <property type="evidence" value="ECO:0007669"/>
    <property type="project" value="UniProtKB-KW"/>
</dbReference>
<dbReference type="InterPro" id="IPR032828">
    <property type="entry name" value="PolyA_RNA-bd"/>
</dbReference>
<keyword evidence="6" id="KW-0548">Nucleotidyltransferase</keyword>
<evidence type="ECO:0000256" key="8">
    <source>
        <dbReference type="ARBA" id="ARBA00022741"/>
    </source>
</evidence>
<dbReference type="Gene3D" id="3.10.580.10">
    <property type="entry name" value="CBS-domain"/>
    <property type="match status" value="1"/>
</dbReference>
<dbReference type="AlphaFoldDB" id="W0E8X4"/>
<dbReference type="HOGENOM" id="CLU_015961_5_0_9"/>
<dbReference type="InterPro" id="IPR046342">
    <property type="entry name" value="CBS_dom_sf"/>
</dbReference>
<name>W0E8X4_9FIRM</name>
<dbReference type="Pfam" id="PF12627">
    <property type="entry name" value="PolyA_pol_RNAbd"/>
    <property type="match status" value="1"/>
</dbReference>
<proteinExistence type="inferred from homology"/>
<evidence type="ECO:0000313" key="14">
    <source>
        <dbReference type="EMBL" id="AHF07315.1"/>
    </source>
</evidence>
<evidence type="ECO:0000256" key="3">
    <source>
        <dbReference type="ARBA" id="ARBA00022555"/>
    </source>
</evidence>
<evidence type="ECO:0000256" key="6">
    <source>
        <dbReference type="ARBA" id="ARBA00022695"/>
    </source>
</evidence>
<dbReference type="InterPro" id="IPR000644">
    <property type="entry name" value="CBS_dom"/>
</dbReference>
<reference evidence="14 15" key="1">
    <citation type="submission" date="2013-12" db="EMBL/GenBank/DDBJ databases">
        <authorList>
            <consortium name="DOE Joint Genome Institute"/>
            <person name="Smidt H."/>
            <person name="Huntemann M."/>
            <person name="Han J."/>
            <person name="Chen A."/>
            <person name="Kyrpides N."/>
            <person name="Mavromatis K."/>
            <person name="Markowitz V."/>
            <person name="Palaniappan K."/>
            <person name="Ivanova N."/>
            <person name="Schaumberg A."/>
            <person name="Pati A."/>
            <person name="Liolios K."/>
            <person name="Nordberg H.P."/>
            <person name="Cantor M.N."/>
            <person name="Hua S.X."/>
            <person name="Woyke T."/>
        </authorList>
    </citation>
    <scope>NUCLEOTIDE SEQUENCE [LARGE SCALE GENOMIC DNA]</scope>
    <source>
        <strain evidence="15">DSM 15288</strain>
    </source>
</reference>
<comment type="similarity">
    <text evidence="2 12">Belongs to the tRNA nucleotidyltransferase/poly(A) polymerase family.</text>
</comment>
<dbReference type="eggNOG" id="COG0517">
    <property type="taxonomic scope" value="Bacteria"/>
</dbReference>
<dbReference type="GO" id="GO:0046872">
    <property type="term" value="F:metal ion binding"/>
    <property type="evidence" value="ECO:0007669"/>
    <property type="project" value="UniProtKB-KW"/>
</dbReference>
<dbReference type="GO" id="GO:0008033">
    <property type="term" value="P:tRNA processing"/>
    <property type="evidence" value="ECO:0007669"/>
    <property type="project" value="UniProtKB-KW"/>
</dbReference>
<protein>
    <submittedName>
        <fullName evidence="14">tRNA nucleotidyltransferase/poly(A) polymerase</fullName>
    </submittedName>
</protein>
<dbReference type="InterPro" id="IPR002646">
    <property type="entry name" value="PolA_pol_head_dom"/>
</dbReference>
<dbReference type="InterPro" id="IPR043519">
    <property type="entry name" value="NT_sf"/>
</dbReference>
<dbReference type="KEGG" id="dmt:DESME_09955"/>
<evidence type="ECO:0000256" key="5">
    <source>
        <dbReference type="ARBA" id="ARBA00022694"/>
    </source>
</evidence>
<dbReference type="SUPFAM" id="SSF81301">
    <property type="entry name" value="Nucleotidyltransferase"/>
    <property type="match status" value="1"/>
</dbReference>
<dbReference type="Gene3D" id="3.90.1640.10">
    <property type="entry name" value="inorganic pyrophosphatase (n-terminal core)"/>
    <property type="match status" value="1"/>
</dbReference>
<dbReference type="eggNOG" id="COG0618">
    <property type="taxonomic scope" value="Bacteria"/>
</dbReference>
<evidence type="ECO:0000256" key="11">
    <source>
        <dbReference type="PROSITE-ProRule" id="PRU00703"/>
    </source>
</evidence>
<dbReference type="OrthoDB" id="9805698at2"/>